<sequence length="126" mass="12948">MRIAMIGSGYVGLVSGACFADFGHDVVCVDTDIAKVEALRQGEIPIYEPGLSSIVAANTAAGRLVFTTDLTAAVSQAEIVFIAVGTPSRRGDGHADLSFVYAAARDVAEALDGFTVVVTKSTVPVG</sequence>
<evidence type="ECO:0000313" key="4">
    <source>
        <dbReference type="Proteomes" id="UP000028981"/>
    </source>
</evidence>
<dbReference type="Pfam" id="PF03721">
    <property type="entry name" value="UDPG_MGDP_dh_N"/>
    <property type="match status" value="1"/>
</dbReference>
<dbReference type="Gene3D" id="3.40.50.720">
    <property type="entry name" value="NAD(P)-binding Rossmann-like Domain"/>
    <property type="match status" value="1"/>
</dbReference>
<dbReference type="AlphaFoldDB" id="A0A087LPC6"/>
<organism evidence="3 4">
    <name type="scientific">Devosia riboflavina</name>
    <dbReference type="NCBI Taxonomy" id="46914"/>
    <lineage>
        <taxon>Bacteria</taxon>
        <taxon>Pseudomonadati</taxon>
        <taxon>Pseudomonadota</taxon>
        <taxon>Alphaproteobacteria</taxon>
        <taxon>Hyphomicrobiales</taxon>
        <taxon>Devosiaceae</taxon>
        <taxon>Devosia</taxon>
    </lineage>
</organism>
<dbReference type="EMBL" id="JQGC01000075">
    <property type="protein sequence ID" value="KFL26479.1"/>
    <property type="molecule type" value="Genomic_DNA"/>
</dbReference>
<dbReference type="GO" id="GO:0016616">
    <property type="term" value="F:oxidoreductase activity, acting on the CH-OH group of donors, NAD or NADP as acceptor"/>
    <property type="evidence" value="ECO:0007669"/>
    <property type="project" value="InterPro"/>
</dbReference>
<proteinExistence type="predicted"/>
<name>A0A087LPC6_9HYPH</name>
<accession>A0A087LPC6</accession>
<dbReference type="PANTHER" id="PTHR43750">
    <property type="entry name" value="UDP-GLUCOSE 6-DEHYDROGENASE TUAD"/>
    <property type="match status" value="1"/>
</dbReference>
<dbReference type="STRING" id="46914.JP75_25525"/>
<dbReference type="InterPro" id="IPR001732">
    <property type="entry name" value="UDP-Glc/GDP-Man_DH_N"/>
</dbReference>
<dbReference type="PROSITE" id="PS51257">
    <property type="entry name" value="PROKAR_LIPOPROTEIN"/>
    <property type="match status" value="1"/>
</dbReference>
<evidence type="ECO:0000256" key="1">
    <source>
        <dbReference type="ARBA" id="ARBA00015132"/>
    </source>
</evidence>
<evidence type="ECO:0000259" key="2">
    <source>
        <dbReference type="Pfam" id="PF03721"/>
    </source>
</evidence>
<dbReference type="RefSeq" id="WP_035087929.1">
    <property type="nucleotide sequence ID" value="NZ_JQGC01000075.1"/>
</dbReference>
<dbReference type="Proteomes" id="UP000028981">
    <property type="component" value="Unassembled WGS sequence"/>
</dbReference>
<dbReference type="PANTHER" id="PTHR43750:SF3">
    <property type="entry name" value="UDP-GLUCOSE 6-DEHYDROGENASE TUAD"/>
    <property type="match status" value="1"/>
</dbReference>
<comment type="caution">
    <text evidence="3">The sequence shown here is derived from an EMBL/GenBank/DDBJ whole genome shotgun (WGS) entry which is preliminary data.</text>
</comment>
<evidence type="ECO:0000313" key="3">
    <source>
        <dbReference type="EMBL" id="KFL26479.1"/>
    </source>
</evidence>
<dbReference type="GO" id="GO:0051287">
    <property type="term" value="F:NAD binding"/>
    <property type="evidence" value="ECO:0007669"/>
    <property type="project" value="InterPro"/>
</dbReference>
<feature type="non-terminal residue" evidence="3">
    <location>
        <position position="126"/>
    </location>
</feature>
<dbReference type="InterPro" id="IPR036291">
    <property type="entry name" value="NAD(P)-bd_dom_sf"/>
</dbReference>
<dbReference type="SUPFAM" id="SSF51735">
    <property type="entry name" value="NAD(P)-binding Rossmann-fold domains"/>
    <property type="match status" value="1"/>
</dbReference>
<keyword evidence="4" id="KW-1185">Reference proteome</keyword>
<reference evidence="3 4" key="1">
    <citation type="submission" date="2014-08" db="EMBL/GenBank/DDBJ databases">
        <authorList>
            <person name="Hassan Y.I."/>
            <person name="Lepp D."/>
            <person name="Zhou T."/>
        </authorList>
    </citation>
    <scope>NUCLEOTIDE SEQUENCE [LARGE SCALE GENOMIC DNA]</scope>
    <source>
        <strain evidence="3 4">IFO13584</strain>
    </source>
</reference>
<gene>
    <name evidence="3" type="ORF">JP75_25525</name>
</gene>
<protein>
    <recommendedName>
        <fullName evidence="1">UDP-glucose 6-dehydrogenase</fullName>
    </recommendedName>
</protein>
<dbReference type="OrthoDB" id="9803238at2"/>
<feature type="domain" description="UDP-glucose/GDP-mannose dehydrogenase N-terminal" evidence="2">
    <location>
        <begin position="1"/>
        <end position="126"/>
    </location>
</feature>